<dbReference type="GO" id="GO:0004129">
    <property type="term" value="F:cytochrome-c oxidase activity"/>
    <property type="evidence" value="ECO:0007669"/>
    <property type="project" value="UniProtKB-EC"/>
</dbReference>
<dbReference type="InterPro" id="IPR000298">
    <property type="entry name" value="Cyt_c_oxidase-like_su3"/>
</dbReference>
<feature type="transmembrane region" description="Helical" evidence="11">
    <location>
        <begin position="185"/>
        <end position="205"/>
    </location>
</feature>
<feature type="transmembrane region" description="Helical" evidence="11">
    <location>
        <begin position="101"/>
        <end position="121"/>
    </location>
</feature>
<dbReference type="Pfam" id="PF00510">
    <property type="entry name" value="COX3"/>
    <property type="match status" value="1"/>
</dbReference>
<feature type="transmembrane region" description="Helical" evidence="11">
    <location>
        <begin position="141"/>
        <end position="165"/>
    </location>
</feature>
<dbReference type="RefSeq" id="WP_092196715.1">
    <property type="nucleotide sequence ID" value="NZ_FOND01000006.1"/>
</dbReference>
<dbReference type="EMBL" id="FOND01000006">
    <property type="protein sequence ID" value="SFE83187.1"/>
    <property type="molecule type" value="Genomic_DNA"/>
</dbReference>
<dbReference type="STRING" id="1798228.SAMN05216574_10697"/>
<dbReference type="InterPro" id="IPR035973">
    <property type="entry name" value="Cyt_c_oxidase_su3-like_sf"/>
</dbReference>
<evidence type="ECO:0000256" key="5">
    <source>
        <dbReference type="ARBA" id="ARBA00022692"/>
    </source>
</evidence>
<evidence type="ECO:0000256" key="6">
    <source>
        <dbReference type="ARBA" id="ARBA00022989"/>
    </source>
</evidence>
<comment type="similarity">
    <text evidence="2 10">Belongs to the cytochrome c oxidase subunit 3 family.</text>
</comment>
<dbReference type="CDD" id="cd00386">
    <property type="entry name" value="Heme_Cu_Oxidase_III_like"/>
    <property type="match status" value="1"/>
</dbReference>
<dbReference type="OrthoDB" id="9810850at2"/>
<evidence type="ECO:0000256" key="3">
    <source>
        <dbReference type="ARBA" id="ARBA00012949"/>
    </source>
</evidence>
<organism evidence="13 14">
    <name type="scientific">Blastococcus tunisiensis</name>
    <dbReference type="NCBI Taxonomy" id="1798228"/>
    <lineage>
        <taxon>Bacteria</taxon>
        <taxon>Bacillati</taxon>
        <taxon>Actinomycetota</taxon>
        <taxon>Actinomycetes</taxon>
        <taxon>Geodermatophilales</taxon>
        <taxon>Geodermatophilaceae</taxon>
        <taxon>Blastococcus</taxon>
    </lineage>
</organism>
<keyword evidence="5 10" id="KW-0812">Transmembrane</keyword>
<evidence type="ECO:0000256" key="10">
    <source>
        <dbReference type="RuleBase" id="RU003376"/>
    </source>
</evidence>
<dbReference type="InterPro" id="IPR024791">
    <property type="entry name" value="Cyt_c/ubiquinol_Oxase_su3"/>
</dbReference>
<accession>A0A1I2DRS6</accession>
<feature type="transmembrane region" description="Helical" evidence="11">
    <location>
        <begin position="70"/>
        <end position="89"/>
    </location>
</feature>
<dbReference type="SUPFAM" id="SSF81452">
    <property type="entry name" value="Cytochrome c oxidase subunit III-like"/>
    <property type="match status" value="1"/>
</dbReference>
<dbReference type="AlphaFoldDB" id="A0A1I2DRS6"/>
<dbReference type="Proteomes" id="UP000198589">
    <property type="component" value="Unassembled WGS sequence"/>
</dbReference>
<evidence type="ECO:0000256" key="9">
    <source>
        <dbReference type="ARBA" id="ARBA00031625"/>
    </source>
</evidence>
<feature type="domain" description="Heme-copper oxidase subunit III family profile" evidence="12">
    <location>
        <begin position="1"/>
        <end position="206"/>
    </location>
</feature>
<dbReference type="EC" id="7.1.1.9" evidence="3"/>
<evidence type="ECO:0000256" key="8">
    <source>
        <dbReference type="ARBA" id="ARBA00031400"/>
    </source>
</evidence>
<reference evidence="14" key="1">
    <citation type="submission" date="2016-10" db="EMBL/GenBank/DDBJ databases">
        <authorList>
            <person name="Varghese N."/>
            <person name="Submissions S."/>
        </authorList>
    </citation>
    <scope>NUCLEOTIDE SEQUENCE [LARGE SCALE GENOMIC DNA]</scope>
    <source>
        <strain evidence="14">DSM 46838</strain>
    </source>
</reference>
<dbReference type="InterPro" id="IPR013833">
    <property type="entry name" value="Cyt_c_oxidase_su3_a-hlx"/>
</dbReference>
<dbReference type="Gene3D" id="1.20.120.80">
    <property type="entry name" value="Cytochrome c oxidase, subunit III, four-helix bundle"/>
    <property type="match status" value="1"/>
</dbReference>
<evidence type="ECO:0000313" key="13">
    <source>
        <dbReference type="EMBL" id="SFE83187.1"/>
    </source>
</evidence>
<sequence length="207" mass="22297">MSGTVSAATRPDAVAREVPAGRRPGWWGMVLTLATDVAAFAALLAAYFYIRFVTAGDNWPPGEIPEPKLLKAWIMTGLLLTSSLPLVVADLGIKKGRRGRLLAGVGLTFLLGAAFLAVQGLEYHEKLTKEFTPQTNAYGSLFFAITGFHGLHVILGLLALLLILVAGLSGRITRHHHAVVRITGLYWHTVGAVWIVIFASLYLAAQL</sequence>
<keyword evidence="4" id="KW-1003">Cell membrane</keyword>
<evidence type="ECO:0000259" key="12">
    <source>
        <dbReference type="PROSITE" id="PS50253"/>
    </source>
</evidence>
<gene>
    <name evidence="13" type="ORF">SAMN05216574_10697</name>
</gene>
<evidence type="ECO:0000256" key="11">
    <source>
        <dbReference type="SAM" id="Phobius"/>
    </source>
</evidence>
<keyword evidence="14" id="KW-1185">Reference proteome</keyword>
<evidence type="ECO:0000256" key="7">
    <source>
        <dbReference type="ARBA" id="ARBA00023136"/>
    </source>
</evidence>
<dbReference type="PANTHER" id="PTHR11403">
    <property type="entry name" value="CYTOCHROME C OXIDASE SUBUNIT III"/>
    <property type="match status" value="1"/>
</dbReference>
<evidence type="ECO:0000256" key="1">
    <source>
        <dbReference type="ARBA" id="ARBA00004651"/>
    </source>
</evidence>
<comment type="subcellular location">
    <subcellularLocation>
        <location evidence="1 10">Cell membrane</location>
        <topology evidence="1 10">Multi-pass membrane protein</topology>
    </subcellularLocation>
</comment>
<feature type="transmembrane region" description="Helical" evidence="11">
    <location>
        <begin position="26"/>
        <end position="50"/>
    </location>
</feature>
<keyword evidence="7 11" id="KW-0472">Membrane</keyword>
<dbReference type="PROSITE" id="PS50253">
    <property type="entry name" value="COX3"/>
    <property type="match status" value="1"/>
</dbReference>
<name>A0A1I2DRS6_9ACTN</name>
<evidence type="ECO:0000256" key="4">
    <source>
        <dbReference type="ARBA" id="ARBA00022475"/>
    </source>
</evidence>
<dbReference type="GO" id="GO:0019646">
    <property type="term" value="P:aerobic electron transport chain"/>
    <property type="evidence" value="ECO:0007669"/>
    <property type="project" value="InterPro"/>
</dbReference>
<dbReference type="GO" id="GO:0005886">
    <property type="term" value="C:plasma membrane"/>
    <property type="evidence" value="ECO:0007669"/>
    <property type="project" value="UniProtKB-SubCell"/>
</dbReference>
<keyword evidence="6 11" id="KW-1133">Transmembrane helix</keyword>
<evidence type="ECO:0000256" key="2">
    <source>
        <dbReference type="ARBA" id="ARBA00010581"/>
    </source>
</evidence>
<evidence type="ECO:0000313" key="14">
    <source>
        <dbReference type="Proteomes" id="UP000198589"/>
    </source>
</evidence>
<dbReference type="PANTHER" id="PTHR11403:SF2">
    <property type="entry name" value="CYTOCHROME BO(3) UBIQUINOL OXIDASE SUBUNIT 3"/>
    <property type="match status" value="1"/>
</dbReference>
<proteinExistence type="inferred from homology"/>
<protein>
    <recommendedName>
        <fullName evidence="3">cytochrome-c oxidase</fullName>
        <ecNumber evidence="3">7.1.1.9</ecNumber>
    </recommendedName>
    <alternativeName>
        <fullName evidence="8">Cytochrome aa3 subunit 3</fullName>
    </alternativeName>
    <alternativeName>
        <fullName evidence="9">Cytochrome c oxidase polypeptide III</fullName>
    </alternativeName>
</protein>